<reference evidence="1" key="2">
    <citation type="submission" date="2023-01" db="EMBL/GenBank/DDBJ databases">
        <title>Draft genome sequence of Algimonas porphyrae strain NBRC 108216.</title>
        <authorList>
            <person name="Sun Q."/>
            <person name="Mori K."/>
        </authorList>
    </citation>
    <scope>NUCLEOTIDE SEQUENCE</scope>
    <source>
        <strain evidence="1">NBRC 108216</strain>
    </source>
</reference>
<evidence type="ECO:0008006" key="3">
    <source>
        <dbReference type="Google" id="ProtNLM"/>
    </source>
</evidence>
<dbReference type="InterPro" id="IPR036086">
    <property type="entry name" value="ParB/Sulfiredoxin_sf"/>
</dbReference>
<evidence type="ECO:0000313" key="2">
    <source>
        <dbReference type="Proteomes" id="UP001161390"/>
    </source>
</evidence>
<organism evidence="1 2">
    <name type="scientific">Algimonas porphyrae</name>
    <dbReference type="NCBI Taxonomy" id="1128113"/>
    <lineage>
        <taxon>Bacteria</taxon>
        <taxon>Pseudomonadati</taxon>
        <taxon>Pseudomonadota</taxon>
        <taxon>Alphaproteobacteria</taxon>
        <taxon>Maricaulales</taxon>
        <taxon>Robiginitomaculaceae</taxon>
        <taxon>Algimonas</taxon>
    </lineage>
</organism>
<dbReference type="InterPro" id="IPR050336">
    <property type="entry name" value="Chromosome_partition/occlusion"/>
</dbReference>
<keyword evidence="2" id="KW-1185">Reference proteome</keyword>
<reference evidence="1" key="1">
    <citation type="journal article" date="2014" name="Int. J. Syst. Evol. Microbiol.">
        <title>Complete genome of a new Firmicutes species belonging to the dominant human colonic microbiota ('Ruminococcus bicirculans') reveals two chromosomes and a selective capacity to utilize plant glucans.</title>
        <authorList>
            <consortium name="NISC Comparative Sequencing Program"/>
            <person name="Wegmann U."/>
            <person name="Louis P."/>
            <person name="Goesmann A."/>
            <person name="Henrissat B."/>
            <person name="Duncan S.H."/>
            <person name="Flint H.J."/>
        </authorList>
    </citation>
    <scope>NUCLEOTIDE SEQUENCE</scope>
    <source>
        <strain evidence="1">NBRC 108216</strain>
    </source>
</reference>
<proteinExistence type="predicted"/>
<protein>
    <recommendedName>
        <fullName evidence="3">ParB/Sulfiredoxin domain-containing protein</fullName>
    </recommendedName>
</protein>
<dbReference type="SUPFAM" id="SSF110849">
    <property type="entry name" value="ParB/Sulfiredoxin"/>
    <property type="match status" value="1"/>
</dbReference>
<dbReference type="PANTHER" id="PTHR33375:SF1">
    <property type="entry name" value="CHROMOSOME-PARTITIONING PROTEIN PARB-RELATED"/>
    <property type="match status" value="1"/>
</dbReference>
<dbReference type="EMBL" id="BSNJ01000004">
    <property type="protein sequence ID" value="GLQ21174.1"/>
    <property type="molecule type" value="Genomic_DNA"/>
</dbReference>
<dbReference type="SUPFAM" id="SSF109709">
    <property type="entry name" value="KorB DNA-binding domain-like"/>
    <property type="match status" value="1"/>
</dbReference>
<dbReference type="Proteomes" id="UP001161390">
    <property type="component" value="Unassembled WGS sequence"/>
</dbReference>
<dbReference type="Gene3D" id="3.90.1530.30">
    <property type="match status" value="1"/>
</dbReference>
<gene>
    <name evidence="1" type="ORF">GCM10007854_21290</name>
</gene>
<comment type="caution">
    <text evidence="1">The sequence shown here is derived from an EMBL/GenBank/DDBJ whole genome shotgun (WGS) entry which is preliminary data.</text>
</comment>
<sequence>MLCTSDTQTVQHATVDEFRLLRGKLLGGAHLRDVKSLQESIARFGLLSPIIVVRRAATLVVVDGRKRLAAIRRLSFQGRLPRSLVRIPYLIASEAAPHRSMLIHNRELYDAISEQMQAGTNLDTLADTYHLSRQCVRDILTLTRLDPIIREAFFNRLINISQAKAYAAIPDRVAQIRRLRQMGLFATADDILAQDEQDEPEALVA</sequence>
<name>A0ABQ5V2J9_9PROT</name>
<accession>A0ABQ5V2J9</accession>
<evidence type="ECO:0000313" key="1">
    <source>
        <dbReference type="EMBL" id="GLQ21174.1"/>
    </source>
</evidence>
<dbReference type="Gene3D" id="1.10.10.2830">
    <property type="match status" value="1"/>
</dbReference>
<dbReference type="PANTHER" id="PTHR33375">
    <property type="entry name" value="CHROMOSOME-PARTITIONING PROTEIN PARB-RELATED"/>
    <property type="match status" value="1"/>
</dbReference>